<feature type="domain" description="Pyrrolo-quinoline quinone repeat" evidence="3">
    <location>
        <begin position="233"/>
        <end position="292"/>
    </location>
</feature>
<evidence type="ECO:0000256" key="1">
    <source>
        <dbReference type="SAM" id="MobiDB-lite"/>
    </source>
</evidence>
<evidence type="ECO:0000313" key="4">
    <source>
        <dbReference type="EMBL" id="CAA9550166.1"/>
    </source>
</evidence>
<dbReference type="SUPFAM" id="SSF50998">
    <property type="entry name" value="Quinoprotein alcohol dehydrogenase-like"/>
    <property type="match status" value="1"/>
</dbReference>
<feature type="domain" description="Pyrrolo-quinoline quinone repeat" evidence="3">
    <location>
        <begin position="444"/>
        <end position="494"/>
    </location>
</feature>
<dbReference type="Gene3D" id="2.130.10.10">
    <property type="entry name" value="YVTN repeat-like/Quinoprotein amine dehydrogenase"/>
    <property type="match status" value="2"/>
</dbReference>
<dbReference type="InterPro" id="IPR002372">
    <property type="entry name" value="PQQ_rpt_dom"/>
</dbReference>
<keyword evidence="2" id="KW-0472">Membrane</keyword>
<dbReference type="EMBL" id="CADCWG010000108">
    <property type="protein sequence ID" value="CAA9550166.1"/>
    <property type="molecule type" value="Genomic_DNA"/>
</dbReference>
<dbReference type="Pfam" id="PF13360">
    <property type="entry name" value="PQQ_2"/>
    <property type="match status" value="3"/>
</dbReference>
<reference evidence="4" key="1">
    <citation type="submission" date="2020-02" db="EMBL/GenBank/DDBJ databases">
        <authorList>
            <person name="Meier V. D."/>
        </authorList>
    </citation>
    <scope>NUCLEOTIDE SEQUENCE</scope>
    <source>
        <strain evidence="4">AVDCRST_MAG49</strain>
    </source>
</reference>
<dbReference type="Gene3D" id="2.40.128.630">
    <property type="match status" value="1"/>
</dbReference>
<dbReference type="AlphaFoldDB" id="A0A6J4UGI2"/>
<keyword evidence="2" id="KW-0812">Transmembrane</keyword>
<organism evidence="4">
    <name type="scientific">uncultured Thermomicrobiales bacterium</name>
    <dbReference type="NCBI Taxonomy" id="1645740"/>
    <lineage>
        <taxon>Bacteria</taxon>
        <taxon>Pseudomonadati</taxon>
        <taxon>Thermomicrobiota</taxon>
        <taxon>Thermomicrobia</taxon>
        <taxon>Thermomicrobiales</taxon>
        <taxon>environmental samples</taxon>
    </lineage>
</organism>
<keyword evidence="2" id="KW-1133">Transmembrane helix</keyword>
<name>A0A6J4UGI2_9BACT</name>
<accession>A0A6J4UGI2</accession>
<dbReference type="PANTHER" id="PTHR34512:SF30">
    <property type="entry name" value="OUTER MEMBRANE PROTEIN ASSEMBLY FACTOR BAMB"/>
    <property type="match status" value="1"/>
</dbReference>
<dbReference type="InterPro" id="IPR011047">
    <property type="entry name" value="Quinoprotein_ADH-like_sf"/>
</dbReference>
<feature type="transmembrane region" description="Helical" evidence="2">
    <location>
        <begin position="117"/>
        <end position="138"/>
    </location>
</feature>
<feature type="domain" description="Pyrrolo-quinoline quinone repeat" evidence="3">
    <location>
        <begin position="339"/>
        <end position="436"/>
    </location>
</feature>
<feature type="region of interest" description="Disordered" evidence="1">
    <location>
        <begin position="73"/>
        <end position="103"/>
    </location>
</feature>
<protein>
    <recommendedName>
        <fullName evidence="3">Pyrrolo-quinoline quinone repeat domain-containing protein</fullName>
    </recommendedName>
</protein>
<evidence type="ECO:0000259" key="3">
    <source>
        <dbReference type="Pfam" id="PF13360"/>
    </source>
</evidence>
<gene>
    <name evidence="4" type="ORF">AVDCRST_MAG49-1713</name>
</gene>
<evidence type="ECO:0000256" key="2">
    <source>
        <dbReference type="SAM" id="Phobius"/>
    </source>
</evidence>
<dbReference type="Gene3D" id="2.40.10.480">
    <property type="match status" value="1"/>
</dbReference>
<dbReference type="SMART" id="SM00564">
    <property type="entry name" value="PQQ"/>
    <property type="match status" value="6"/>
</dbReference>
<dbReference type="PANTHER" id="PTHR34512">
    <property type="entry name" value="CELL SURFACE PROTEIN"/>
    <property type="match status" value="1"/>
</dbReference>
<dbReference type="InterPro" id="IPR015943">
    <property type="entry name" value="WD40/YVTN_repeat-like_dom_sf"/>
</dbReference>
<proteinExistence type="predicted"/>
<dbReference type="InterPro" id="IPR018391">
    <property type="entry name" value="PQQ_b-propeller_rpt"/>
</dbReference>
<sequence>MPRGERGDTERAERLDRYWDEVILGAPDPIPAAGPDPASAEVVRRLNTLTGAPASEEARRRVWQRLLDRDPALARQAERTPLGDTGQGPTTPNGRVPTAATRPSPTRFTTVRRVWSLLEFAAAAALILGLLGLLGGYLGAPQALPRIAEIWRDPVAPAVPVARGGPARTGEQAGPGPAGVPDIRWQVQTGAVAPASPAVVDGVVYVGTHDRTLLALDATDGTERWRLVTDGAVGGAPAVADGAVYVGDEAGFLYAIDAASGALRWRADLGGSLYTSAPVVVDGVVYLTSGAGGTAPAVVDGVVYAGGDGSASRSPLLAHAVDAATGAERWRHNVGRNGIFALDATDGEERWRFATFAPVYHSSPAVAGGAVYVGSKDGHVYAVDAATGRERWRFKTGKAVYASPAVVAGTVYIGSTDGVFYAVDAATGQQRWRAEAGIVRRSSAAVAEGAVYVVGGNVLLALDAISGNERWRVTTGGAGEGSPVVIDGAVYVGGRISTVGDAQPTGAGVLIALSAGSEP</sequence>